<dbReference type="PANTHER" id="PTHR43115">
    <property type="entry name" value="DEHYDROGENASE/REDUCTASE SDR FAMILY MEMBER 11"/>
    <property type="match status" value="1"/>
</dbReference>
<dbReference type="PANTHER" id="PTHR43115:SF4">
    <property type="entry name" value="DEHYDROGENASE_REDUCTASE SDR FAMILY MEMBER 11"/>
    <property type="match status" value="1"/>
</dbReference>
<dbReference type="OrthoDB" id="1933717at2759"/>
<reference evidence="3 4" key="1">
    <citation type="journal article" date="2015" name="Nat. Commun.">
        <title>Lucilia cuprina genome unlocks parasitic fly biology to underpin future interventions.</title>
        <authorList>
            <person name="Anstead C.A."/>
            <person name="Korhonen P.K."/>
            <person name="Young N.D."/>
            <person name="Hall R.S."/>
            <person name="Jex A.R."/>
            <person name="Murali S.C."/>
            <person name="Hughes D.S."/>
            <person name="Lee S.F."/>
            <person name="Perry T."/>
            <person name="Stroehlein A.J."/>
            <person name="Ansell B.R."/>
            <person name="Breugelmans B."/>
            <person name="Hofmann A."/>
            <person name="Qu J."/>
            <person name="Dugan S."/>
            <person name="Lee S.L."/>
            <person name="Chao H."/>
            <person name="Dinh H."/>
            <person name="Han Y."/>
            <person name="Doddapaneni H.V."/>
            <person name="Worley K.C."/>
            <person name="Muzny D.M."/>
            <person name="Ioannidis P."/>
            <person name="Waterhouse R.M."/>
            <person name="Zdobnov E.M."/>
            <person name="James P.J."/>
            <person name="Bagnall N.H."/>
            <person name="Kotze A.C."/>
            <person name="Gibbs R.A."/>
            <person name="Richards S."/>
            <person name="Batterham P."/>
            <person name="Gasser R.B."/>
        </authorList>
    </citation>
    <scope>NUCLEOTIDE SEQUENCE [LARGE SCALE GENOMIC DNA]</scope>
    <source>
        <strain evidence="3 4">LS</strain>
        <tissue evidence="3">Full body</tissue>
    </source>
</reference>
<name>A0A0L0BRE1_LUCCU</name>
<dbReference type="InterPro" id="IPR036291">
    <property type="entry name" value="NAD(P)-bd_dom_sf"/>
</dbReference>
<evidence type="ECO:0000313" key="4">
    <source>
        <dbReference type="Proteomes" id="UP000037069"/>
    </source>
</evidence>
<evidence type="ECO:0000313" key="3">
    <source>
        <dbReference type="EMBL" id="KNC22645.1"/>
    </source>
</evidence>
<dbReference type="OMA" id="FAWIADH"/>
<dbReference type="FunFam" id="3.40.50.720:FF:000047">
    <property type="entry name" value="NADP-dependent L-serine/L-allo-threonine dehydrogenase"/>
    <property type="match status" value="3"/>
</dbReference>
<organism evidence="3 4">
    <name type="scientific">Lucilia cuprina</name>
    <name type="common">Green bottle fly</name>
    <name type="synonym">Australian sheep blowfly</name>
    <dbReference type="NCBI Taxonomy" id="7375"/>
    <lineage>
        <taxon>Eukaryota</taxon>
        <taxon>Metazoa</taxon>
        <taxon>Ecdysozoa</taxon>
        <taxon>Arthropoda</taxon>
        <taxon>Hexapoda</taxon>
        <taxon>Insecta</taxon>
        <taxon>Pterygota</taxon>
        <taxon>Neoptera</taxon>
        <taxon>Endopterygota</taxon>
        <taxon>Diptera</taxon>
        <taxon>Brachycera</taxon>
        <taxon>Muscomorpha</taxon>
        <taxon>Oestroidea</taxon>
        <taxon>Calliphoridae</taxon>
        <taxon>Luciliinae</taxon>
        <taxon>Lucilia</taxon>
    </lineage>
</organism>
<keyword evidence="2" id="KW-0560">Oxidoreductase</keyword>
<dbReference type="AlphaFoldDB" id="A0A0L0BRE1"/>
<dbReference type="PRINTS" id="PR00081">
    <property type="entry name" value="GDHRDH"/>
</dbReference>
<dbReference type="InterPro" id="IPR002347">
    <property type="entry name" value="SDR_fam"/>
</dbReference>
<gene>
    <name evidence="3" type="ORF">FF38_05325</name>
</gene>
<sequence length="738" mass="81220">MERWQNKIAVVTGASSGIGAATCKALVEKGMIVIGLARRVDKMETQVRPTIIAAKQANFHTHKCDVSDESNVKEAFGWIEQNFGGLDVLINNAGIYRQTTLLTENNTEDITKTLNTNVLGVVWCTREAFKNMKKRQVDGHVVILNSLTGHYVPHIADLKLNIYPPSKHAITAMTEVLRQELLANNTKIKVTSISPGAVKTDIVEFPDDLSVLKSEDIADAIVYCIQTPPHVQIHEMIIKPIVTGAASGIGAATCKLLLEKGMIVVGLDIRLDKMETQVKPSLAIEQQNNFHYFKCDVRYETNVRDTFATIEEKFGGVDVLINNAGIIRQNALLNPSNSKDIRDTIDTNLMAIVWCTREAFQNMKKRNVDGHITIVNSICGRLVPNIPGQSTNIYPPSKHAVTALVEVLRQELLAQGSRTKITSVSPGACRTGILGDDIPYPSHIPALNPEDVADAIVFVFKMSHPKQMPLKIAVITGASSGIGAACCKALLQQGMIVVGLARRQDQMEREVLANIPADQRYRFHALKCDVRSENDIRHTFAWIADHLGGIDVLINNAGVLKNTQIVKPNNTEDLRDVLDTNILGVALCTREAFAIMKNYSRDTGHVIIINSLVGHYVPQLPGVSLNLYAPTKYALTAMTEVLRQEFLMEQTKIKITSISPGAVNTQILGECSNLPAEYSLLRPQDVADAVVYCLQTPPNVQIHELMIRPLGVQSERDNGQTNIGPTFVYFSVHISKLT</sequence>
<evidence type="ECO:0000256" key="1">
    <source>
        <dbReference type="ARBA" id="ARBA00006484"/>
    </source>
</evidence>
<protein>
    <recommendedName>
        <fullName evidence="5">Dehydrogenase/reductase SDR family member 11</fullName>
    </recommendedName>
</protein>
<accession>A0A0L0BRE1</accession>
<dbReference type="EMBL" id="JRES01001467">
    <property type="protein sequence ID" value="KNC22645.1"/>
    <property type="molecule type" value="Genomic_DNA"/>
</dbReference>
<dbReference type="STRING" id="7375.A0A0L0BRE1"/>
<comment type="caution">
    <text evidence="3">The sequence shown here is derived from an EMBL/GenBank/DDBJ whole genome shotgun (WGS) entry which is preliminary data.</text>
</comment>
<comment type="similarity">
    <text evidence="1">Belongs to the short-chain dehydrogenases/reductases (SDR) family.</text>
</comment>
<dbReference type="Proteomes" id="UP000037069">
    <property type="component" value="Unassembled WGS sequence"/>
</dbReference>
<dbReference type="PRINTS" id="PR00080">
    <property type="entry name" value="SDRFAMILY"/>
</dbReference>
<keyword evidence="4" id="KW-1185">Reference proteome</keyword>
<dbReference type="GO" id="GO:0016616">
    <property type="term" value="F:oxidoreductase activity, acting on the CH-OH group of donors, NAD or NADP as acceptor"/>
    <property type="evidence" value="ECO:0007669"/>
    <property type="project" value="UniProtKB-ARBA"/>
</dbReference>
<dbReference type="Gene3D" id="3.40.50.720">
    <property type="entry name" value="NAD(P)-binding Rossmann-like Domain"/>
    <property type="match status" value="3"/>
</dbReference>
<dbReference type="Pfam" id="PF00106">
    <property type="entry name" value="adh_short"/>
    <property type="match status" value="3"/>
</dbReference>
<evidence type="ECO:0000256" key="2">
    <source>
        <dbReference type="ARBA" id="ARBA00023002"/>
    </source>
</evidence>
<evidence type="ECO:0008006" key="5">
    <source>
        <dbReference type="Google" id="ProtNLM"/>
    </source>
</evidence>
<dbReference type="SUPFAM" id="SSF51735">
    <property type="entry name" value="NAD(P)-binding Rossmann-fold domains"/>
    <property type="match status" value="3"/>
</dbReference>
<proteinExistence type="inferred from homology"/>